<accession>A0A839GP86</accession>
<dbReference type="EMBL" id="JACJIQ010000003">
    <property type="protein sequence ID" value="MBA9076258.1"/>
    <property type="molecule type" value="Genomic_DNA"/>
</dbReference>
<evidence type="ECO:0000313" key="2">
    <source>
        <dbReference type="Proteomes" id="UP000563094"/>
    </source>
</evidence>
<dbReference type="RefSeq" id="WP_182512081.1">
    <property type="nucleotide sequence ID" value="NZ_JACJIQ010000003.1"/>
</dbReference>
<keyword evidence="2" id="KW-1185">Reference proteome</keyword>
<evidence type="ECO:0000313" key="1">
    <source>
        <dbReference type="EMBL" id="MBA9076258.1"/>
    </source>
</evidence>
<comment type="caution">
    <text evidence="1">The sequence shown here is derived from an EMBL/GenBank/DDBJ whole genome shotgun (WGS) entry which is preliminary data.</text>
</comment>
<name>A0A839GP86_9BACT</name>
<organism evidence="1 2">
    <name type="scientific">Rufibacter quisquiliarum</name>
    <dbReference type="NCBI Taxonomy" id="1549639"/>
    <lineage>
        <taxon>Bacteria</taxon>
        <taxon>Pseudomonadati</taxon>
        <taxon>Bacteroidota</taxon>
        <taxon>Cytophagia</taxon>
        <taxon>Cytophagales</taxon>
        <taxon>Hymenobacteraceae</taxon>
        <taxon>Rufibacter</taxon>
    </lineage>
</organism>
<dbReference type="Proteomes" id="UP000563094">
    <property type="component" value="Unassembled WGS sequence"/>
</dbReference>
<protein>
    <recommendedName>
        <fullName evidence="3">N-formylglutamate amidohydrolase</fullName>
    </recommendedName>
</protein>
<dbReference type="AlphaFoldDB" id="A0A839GP86"/>
<reference evidence="1 2" key="1">
    <citation type="submission" date="2020-08" db="EMBL/GenBank/DDBJ databases">
        <title>Genomic Encyclopedia of Type Strains, Phase IV (KMG-IV): sequencing the most valuable type-strain genomes for metagenomic binning, comparative biology and taxonomic classification.</title>
        <authorList>
            <person name="Goeker M."/>
        </authorList>
    </citation>
    <scope>NUCLEOTIDE SEQUENCE [LARGE SCALE GENOMIC DNA]</scope>
    <source>
        <strain evidence="1 2">DSM 29854</strain>
    </source>
</reference>
<dbReference type="Gene3D" id="3.40.630.40">
    <property type="entry name" value="Zn-dependent exopeptidases"/>
    <property type="match status" value="1"/>
</dbReference>
<sequence length="320" mass="34924">MKRFNCLFVVLGISISCCFSCKKEADDVTKTDSDSGYAEADYKPGAVLSGYKNYTKIYVGDLNCPIILSSPHDGTVAPANIPDRQDGVVVRDIYATDLTLRMADSIKALTGLRPHVVINELSRKKLDPNRSLAEAYLTHEDAKTAWNDYHNFIIMARTLVTKHVGKGLYLDMHGHGHDIARIEVGYLLTSAELNSTDTQINQLANKSSIFSISKESAYSFSQLINGDNSFGALLQNRGLRAIPSNRAGDRSPNSDPYFNGGYCTSAYGSSKLGGPVSAIQLETPGPNVRNTATLRQSSGGKIARAILEYMKLHYAMDLAK</sequence>
<dbReference type="PROSITE" id="PS51257">
    <property type="entry name" value="PROKAR_LIPOPROTEIN"/>
    <property type="match status" value="1"/>
</dbReference>
<proteinExistence type="predicted"/>
<gene>
    <name evidence="1" type="ORF">FHS90_000962</name>
</gene>
<dbReference type="SUPFAM" id="SSF53187">
    <property type="entry name" value="Zn-dependent exopeptidases"/>
    <property type="match status" value="1"/>
</dbReference>
<evidence type="ECO:0008006" key="3">
    <source>
        <dbReference type="Google" id="ProtNLM"/>
    </source>
</evidence>